<accession>A0A0F9AKR4</accession>
<organism evidence="1">
    <name type="scientific">marine sediment metagenome</name>
    <dbReference type="NCBI Taxonomy" id="412755"/>
    <lineage>
        <taxon>unclassified sequences</taxon>
        <taxon>metagenomes</taxon>
        <taxon>ecological metagenomes</taxon>
    </lineage>
</organism>
<dbReference type="AlphaFoldDB" id="A0A0F9AKR4"/>
<reference evidence="1" key="1">
    <citation type="journal article" date="2015" name="Nature">
        <title>Complex archaea that bridge the gap between prokaryotes and eukaryotes.</title>
        <authorList>
            <person name="Spang A."/>
            <person name="Saw J.H."/>
            <person name="Jorgensen S.L."/>
            <person name="Zaremba-Niedzwiedzka K."/>
            <person name="Martijn J."/>
            <person name="Lind A.E."/>
            <person name="van Eijk R."/>
            <person name="Schleper C."/>
            <person name="Guy L."/>
            <person name="Ettema T.J."/>
        </authorList>
    </citation>
    <scope>NUCLEOTIDE SEQUENCE</scope>
</reference>
<proteinExistence type="predicted"/>
<comment type="caution">
    <text evidence="1">The sequence shown here is derived from an EMBL/GenBank/DDBJ whole genome shotgun (WGS) entry which is preliminary data.</text>
</comment>
<gene>
    <name evidence="1" type="ORF">LCGC14_2900280</name>
</gene>
<protein>
    <submittedName>
        <fullName evidence="1">Uncharacterized protein</fullName>
    </submittedName>
</protein>
<sequence>MKCNIQGSLSRTGYGIATLNIIKELYKQNVDVTVQSMGDIHINDEKEQQLLQQLINKQFYYDAPSIKIWHQFDLPTRP</sequence>
<evidence type="ECO:0000313" key="1">
    <source>
        <dbReference type="EMBL" id="KKK72796.1"/>
    </source>
</evidence>
<dbReference type="EMBL" id="LAZR01057079">
    <property type="protein sequence ID" value="KKK72796.1"/>
    <property type="molecule type" value="Genomic_DNA"/>
</dbReference>
<name>A0A0F9AKR4_9ZZZZ</name>